<protein>
    <submittedName>
        <fullName evidence="2">Uncharacterized protein</fullName>
    </submittedName>
</protein>
<dbReference type="AlphaFoldDB" id="A0A8H4QR20"/>
<keyword evidence="3" id="KW-1185">Reference proteome</keyword>
<sequence>MIETTAGQSRRTRTLRYPFLNLEAYLRDQGRLRRRNGQSTAEDDLVVSASGTSAVNEDNREGSITTPRGFNNTANTLGRIGHGQGAVLKR</sequence>
<evidence type="ECO:0000313" key="3">
    <source>
        <dbReference type="Proteomes" id="UP000521872"/>
    </source>
</evidence>
<organism evidence="2 3">
    <name type="scientific">Agrocybe pediades</name>
    <dbReference type="NCBI Taxonomy" id="84607"/>
    <lineage>
        <taxon>Eukaryota</taxon>
        <taxon>Fungi</taxon>
        <taxon>Dikarya</taxon>
        <taxon>Basidiomycota</taxon>
        <taxon>Agaricomycotina</taxon>
        <taxon>Agaricomycetes</taxon>
        <taxon>Agaricomycetidae</taxon>
        <taxon>Agaricales</taxon>
        <taxon>Agaricineae</taxon>
        <taxon>Strophariaceae</taxon>
        <taxon>Agrocybe</taxon>
    </lineage>
</organism>
<gene>
    <name evidence="2" type="ORF">D9613_012905</name>
</gene>
<feature type="region of interest" description="Disordered" evidence="1">
    <location>
        <begin position="31"/>
        <end position="90"/>
    </location>
</feature>
<evidence type="ECO:0000256" key="1">
    <source>
        <dbReference type="SAM" id="MobiDB-lite"/>
    </source>
</evidence>
<dbReference type="Proteomes" id="UP000521872">
    <property type="component" value="Unassembled WGS sequence"/>
</dbReference>
<name>A0A8H4QR20_9AGAR</name>
<dbReference type="EMBL" id="JAACJL010000035">
    <property type="protein sequence ID" value="KAF4615593.1"/>
    <property type="molecule type" value="Genomic_DNA"/>
</dbReference>
<comment type="caution">
    <text evidence="2">The sequence shown here is derived from an EMBL/GenBank/DDBJ whole genome shotgun (WGS) entry which is preliminary data.</text>
</comment>
<reference evidence="2 3" key="1">
    <citation type="submission" date="2019-12" db="EMBL/GenBank/DDBJ databases">
        <authorList>
            <person name="Floudas D."/>
            <person name="Bentzer J."/>
            <person name="Ahren D."/>
            <person name="Johansson T."/>
            <person name="Persson P."/>
            <person name="Tunlid A."/>
        </authorList>
    </citation>
    <scope>NUCLEOTIDE SEQUENCE [LARGE SCALE GENOMIC DNA]</scope>
    <source>
        <strain evidence="2 3">CBS 102.39</strain>
    </source>
</reference>
<evidence type="ECO:0000313" key="2">
    <source>
        <dbReference type="EMBL" id="KAF4615593.1"/>
    </source>
</evidence>
<accession>A0A8H4QR20</accession>
<proteinExistence type="predicted"/>
<feature type="compositionally biased region" description="Polar residues" evidence="1">
    <location>
        <begin position="49"/>
        <end position="76"/>
    </location>
</feature>